<dbReference type="AlphaFoldDB" id="A0A370XEK0"/>
<dbReference type="PANTHER" id="PTHR37530">
    <property type="entry name" value="OUTER MEMBRANE PROTEIN SLP"/>
    <property type="match status" value="1"/>
</dbReference>
<keyword evidence="1" id="KW-0732">Signal</keyword>
<protein>
    <recommendedName>
        <fullName evidence="4">Slp family lipoprotein</fullName>
    </recommendedName>
</protein>
<proteinExistence type="predicted"/>
<dbReference type="GO" id="GO:0019867">
    <property type="term" value="C:outer membrane"/>
    <property type="evidence" value="ECO:0007669"/>
    <property type="project" value="InterPro"/>
</dbReference>
<evidence type="ECO:0000256" key="1">
    <source>
        <dbReference type="SAM" id="SignalP"/>
    </source>
</evidence>
<dbReference type="PIRSF" id="PIRSF004982">
    <property type="entry name" value="SlP"/>
    <property type="match status" value="1"/>
</dbReference>
<gene>
    <name evidence="2" type="ORF">DWU99_05750</name>
</gene>
<evidence type="ECO:0000313" key="3">
    <source>
        <dbReference type="Proteomes" id="UP000255334"/>
    </source>
</evidence>
<dbReference type="Pfam" id="PF03843">
    <property type="entry name" value="Slp"/>
    <property type="match status" value="1"/>
</dbReference>
<dbReference type="RefSeq" id="WP_115477002.1">
    <property type="nucleotide sequence ID" value="NZ_QRBF01000001.1"/>
</dbReference>
<feature type="chain" id="PRO_5016910112" description="Slp family lipoprotein" evidence="1">
    <location>
        <begin position="21"/>
        <end position="171"/>
    </location>
</feature>
<dbReference type="EMBL" id="QRBF01000001">
    <property type="protein sequence ID" value="RDS86732.1"/>
    <property type="molecule type" value="Genomic_DNA"/>
</dbReference>
<evidence type="ECO:0000313" key="2">
    <source>
        <dbReference type="EMBL" id="RDS86732.1"/>
    </source>
</evidence>
<name>A0A370XEK0_9GAMM</name>
<dbReference type="PROSITE" id="PS51257">
    <property type="entry name" value="PROKAR_LIPOPROTEIN"/>
    <property type="match status" value="1"/>
</dbReference>
<reference evidence="2 3" key="1">
    <citation type="submission" date="2018-07" db="EMBL/GenBank/DDBJ databases">
        <title>Dyella monticola sp. nov. and Dyella psychrodurans sp. nov. isolated from monsoon evergreen broad-leaved forest soil of Dinghu Mountain, China.</title>
        <authorList>
            <person name="Gao Z."/>
            <person name="Qiu L."/>
        </authorList>
    </citation>
    <scope>NUCLEOTIDE SEQUENCE [LARGE SCALE GENOMIC DNA]</scope>
    <source>
        <strain evidence="2 3">4MSK11</strain>
    </source>
</reference>
<evidence type="ECO:0008006" key="4">
    <source>
        <dbReference type="Google" id="ProtNLM"/>
    </source>
</evidence>
<organism evidence="2 3">
    <name type="scientific">Dyella psychrodurans</name>
    <dbReference type="NCBI Taxonomy" id="1927960"/>
    <lineage>
        <taxon>Bacteria</taxon>
        <taxon>Pseudomonadati</taxon>
        <taxon>Pseudomonadota</taxon>
        <taxon>Gammaproteobacteria</taxon>
        <taxon>Lysobacterales</taxon>
        <taxon>Rhodanobacteraceae</taxon>
        <taxon>Dyella</taxon>
    </lineage>
</organism>
<sequence length="171" mass="18220">MPIRLSLRSLRWFAPLFALALSACAPAPIYKVAPGTLAVLPAQVAQSPEQYGNGQVIWGGSVINVRNFPDHSEVEILAYPLDSSQRPQPNAHAAGRFIAIFPGYVESFNIPGGSLITISGQLNGSRAGMVDQAAYVYPLVSVAQSHVWTAAEMSQGHTDFHFGVGVAAGFR</sequence>
<dbReference type="OrthoDB" id="5295757at2"/>
<keyword evidence="3" id="KW-1185">Reference proteome</keyword>
<feature type="signal peptide" evidence="1">
    <location>
        <begin position="1"/>
        <end position="20"/>
    </location>
</feature>
<dbReference type="Proteomes" id="UP000255334">
    <property type="component" value="Unassembled WGS sequence"/>
</dbReference>
<dbReference type="PANTHER" id="PTHR37530:SF1">
    <property type="entry name" value="OUTER MEMBRANE PROTEIN SLP"/>
    <property type="match status" value="1"/>
</dbReference>
<comment type="caution">
    <text evidence="2">The sequence shown here is derived from an EMBL/GenBank/DDBJ whole genome shotgun (WGS) entry which is preliminary data.</text>
</comment>
<accession>A0A370XEK0</accession>
<dbReference type="InterPro" id="IPR004658">
    <property type="entry name" value="OMP_Slp"/>
</dbReference>